<dbReference type="PANTHER" id="PTHR34218:SF3">
    <property type="entry name" value="ACYL-HOMOSERINE LACTONE ACYLASE PVDQ"/>
    <property type="match status" value="1"/>
</dbReference>
<dbReference type="InterPro" id="IPR043146">
    <property type="entry name" value="Penicillin_amidase_N_B-knob"/>
</dbReference>
<sequence length="830" mass="89380">MRLSVSVLALGAVILSGCGGSSGGSDSSGDPGADTRYSANIRYTDYGVPHITAGDYGSLGYGIGYDHAQNNLCTLSEQLVKLKGEKSRYFGAGEGSGNLLTDVGYKALDYPAQARELFSSLSDQSRELLTGYAAGFNRSLSERQGPDDYPTPCRGAEWVDSISAEDLLAYQLDLAGLASSRNFLSAMAAAQPPQSIAPLLQVELDPTQVLTSEGIGSNGWALGKDRVEGASSLLLGNPHFPWDGELRFYQNHLTIPGELDVTGVTMIGLPAVVIGFNEHLGWTHTVSQSKRFTLYQLTLDENDPTRYLYDGEYRDMTRKMVTVEVKRPDGSLVEHTQPVYFSHFGPMVNLGSMSPTLGWSKNSAITFRDANAGNTRMLDQWLAMGKADSRQAFVGSFGQHQGIPWVNTLMIDKEGTANYIDATQVPRLSPAAEQYWRAASQSPQLAPLWQDGAGSVLLPGDSSDFAWVDTGLTKTPGLVPFAEAPRQTRTDYLFNANSSHWLSNADNPLEGYSILYGPEKTIRSTRTRYNAQLISDNSGSGLAGADSRFSLDELKTVMTHNGSLFGGDWKNQLTQRCTNYSSVNLDGSPFDLTAACQALVNWDGTYNTGSTGAHLMREFLAAFRVSGHRSLDDALFATGFDAAMPVVTPSGLVPIDAADSQNDPVLMALAAAAQRLGDAGVALDAPLGSVQYVLKAEGQQALPISGGYSFEGVFNMAETTTSSRSTSDLANTLTGAPVPGSLLFALDENGNGSDELAYRINYGSSFVMALEYSDEGPRADMFLSYSQGHDPEGEHFSDQTTLYSDLQWRPVLFSEDEVAAAVVRTIDLEE</sequence>
<evidence type="ECO:0000313" key="6">
    <source>
        <dbReference type="EMBL" id="MBN7770730.1"/>
    </source>
</evidence>
<dbReference type="PROSITE" id="PS51257">
    <property type="entry name" value="PROKAR_LIPOPROTEIN"/>
    <property type="match status" value="1"/>
</dbReference>
<dbReference type="EMBL" id="JAFKDB010000019">
    <property type="protein sequence ID" value="MBN7770730.1"/>
    <property type="molecule type" value="Genomic_DNA"/>
</dbReference>
<reference evidence="6 7" key="1">
    <citation type="submission" date="2021-02" db="EMBL/GenBank/DDBJ databases">
        <title>PHA producing bacteria isolated from coastal sediment in Guangdong, Shenzhen.</title>
        <authorList>
            <person name="Zheng W."/>
            <person name="Yu S."/>
            <person name="Huang Y."/>
        </authorList>
    </citation>
    <scope>NUCLEOTIDE SEQUENCE [LARGE SCALE GENOMIC DNA]</scope>
    <source>
        <strain evidence="6 7">TN21-5</strain>
    </source>
</reference>
<keyword evidence="3" id="KW-0732">Signal</keyword>
<dbReference type="SUPFAM" id="SSF56235">
    <property type="entry name" value="N-terminal nucleophile aminohydrolases (Ntn hydrolases)"/>
    <property type="match status" value="1"/>
</dbReference>
<gene>
    <name evidence="6" type="ORF">JYP53_12560</name>
</gene>
<comment type="similarity">
    <text evidence="2">Belongs to the peptidase S45 family.</text>
</comment>
<evidence type="ECO:0000256" key="3">
    <source>
        <dbReference type="ARBA" id="ARBA00022729"/>
    </source>
</evidence>
<evidence type="ECO:0000256" key="1">
    <source>
        <dbReference type="ARBA" id="ARBA00004418"/>
    </source>
</evidence>
<dbReference type="PANTHER" id="PTHR34218">
    <property type="entry name" value="PEPTIDASE S45 PENICILLIN AMIDASE"/>
    <property type="match status" value="1"/>
</dbReference>
<dbReference type="InterPro" id="IPR002692">
    <property type="entry name" value="S45"/>
</dbReference>
<dbReference type="Gene3D" id="1.10.1400.10">
    <property type="match status" value="1"/>
</dbReference>
<accession>A0ABS3BFX5</accession>
<evidence type="ECO:0000256" key="5">
    <source>
        <dbReference type="ARBA" id="ARBA00023145"/>
    </source>
</evidence>
<comment type="subcellular location">
    <subcellularLocation>
        <location evidence="1">Periplasm</location>
    </subcellularLocation>
</comment>
<dbReference type="Gene3D" id="2.30.120.10">
    <property type="match status" value="1"/>
</dbReference>
<dbReference type="Gene3D" id="3.60.20.10">
    <property type="entry name" value="Glutamine Phosphoribosylpyrophosphate, subunit 1, domain 1"/>
    <property type="match status" value="1"/>
</dbReference>
<dbReference type="Gene3D" id="1.10.439.10">
    <property type="entry name" value="Penicillin Amidohydrolase, domain 1"/>
    <property type="match status" value="1"/>
</dbReference>
<comment type="caution">
    <text evidence="6">The sequence shown here is derived from an EMBL/GenBank/DDBJ whole genome shotgun (WGS) entry which is preliminary data.</text>
</comment>
<proteinExistence type="inferred from homology"/>
<keyword evidence="4" id="KW-0378">Hydrolase</keyword>
<dbReference type="InterPro" id="IPR023343">
    <property type="entry name" value="Penicillin_amidase_dom1"/>
</dbReference>
<dbReference type="RefSeq" id="WP_206557784.1">
    <property type="nucleotide sequence ID" value="NZ_JAFKDB010000019.1"/>
</dbReference>
<dbReference type="Proteomes" id="UP000664344">
    <property type="component" value="Unassembled WGS sequence"/>
</dbReference>
<dbReference type="Pfam" id="PF01804">
    <property type="entry name" value="Penicil_amidase"/>
    <property type="match status" value="1"/>
</dbReference>
<keyword evidence="7" id="KW-1185">Reference proteome</keyword>
<protein>
    <submittedName>
        <fullName evidence="6">Penicillin acylase family protein</fullName>
    </submittedName>
</protein>
<evidence type="ECO:0000256" key="2">
    <source>
        <dbReference type="ARBA" id="ARBA00006586"/>
    </source>
</evidence>
<name>A0ABS3BFX5_9GAMM</name>
<dbReference type="InterPro" id="IPR043147">
    <property type="entry name" value="Penicillin_amidase_A-knob"/>
</dbReference>
<evidence type="ECO:0000313" key="7">
    <source>
        <dbReference type="Proteomes" id="UP000664344"/>
    </source>
</evidence>
<keyword evidence="5" id="KW-0865">Zymogen</keyword>
<evidence type="ECO:0000256" key="4">
    <source>
        <dbReference type="ARBA" id="ARBA00022801"/>
    </source>
</evidence>
<dbReference type="InterPro" id="IPR029055">
    <property type="entry name" value="Ntn_hydrolases_N"/>
</dbReference>
<organism evidence="6 7">
    <name type="scientific">Marinobacter daepoensis</name>
    <dbReference type="NCBI Taxonomy" id="262077"/>
    <lineage>
        <taxon>Bacteria</taxon>
        <taxon>Pseudomonadati</taxon>
        <taxon>Pseudomonadota</taxon>
        <taxon>Gammaproteobacteria</taxon>
        <taxon>Pseudomonadales</taxon>
        <taxon>Marinobacteraceae</taxon>
        <taxon>Marinobacter</taxon>
    </lineage>
</organism>